<dbReference type="InterPro" id="IPR002934">
    <property type="entry name" value="Polymerase_NTP_transf_dom"/>
</dbReference>
<keyword evidence="4" id="KW-0548">Nucleotidyltransferase</keyword>
<evidence type="ECO:0000256" key="3">
    <source>
        <dbReference type="ARBA" id="ARBA00022679"/>
    </source>
</evidence>
<keyword evidence="13" id="KW-1185">Reference proteome</keyword>
<evidence type="ECO:0000313" key="12">
    <source>
        <dbReference type="EMBL" id="MBJ6752398.1"/>
    </source>
</evidence>
<keyword evidence="3" id="KW-0808">Transferase</keyword>
<gene>
    <name evidence="12" type="ORF">JFN91_19455</name>
</gene>
<evidence type="ECO:0000259" key="11">
    <source>
        <dbReference type="Pfam" id="PF01909"/>
    </source>
</evidence>
<dbReference type="InterPro" id="IPR043519">
    <property type="entry name" value="NT_sf"/>
</dbReference>
<evidence type="ECO:0000256" key="6">
    <source>
        <dbReference type="ARBA" id="ARBA00022741"/>
    </source>
</evidence>
<reference evidence="12 13" key="1">
    <citation type="submission" date="2020-12" db="EMBL/GenBank/DDBJ databases">
        <title>Geomonas sp. Red421, isolated from paddy soil.</title>
        <authorList>
            <person name="Xu Z."/>
            <person name="Zhang Z."/>
            <person name="Masuda Y."/>
            <person name="Itoh H."/>
            <person name="Senoo K."/>
        </authorList>
    </citation>
    <scope>NUCLEOTIDE SEQUENCE [LARGE SCALE GENOMIC DNA]</scope>
    <source>
        <strain evidence="12 13">Red421</strain>
    </source>
</reference>
<sequence length="170" mass="18741">MKTARLNIVIEPEEKELAEQLAADFSRRTGVETTLSSFVRHLIRQAAQGAQNGSGFKGDTPPLSPTRSKRPPRPRPSEQVAIYREQIKAIALAHHVTNVRVFGSTARGEDTNRSDLDLLVSPIKGKTGLMELVKIAAEVKKLIKVPVDVVLDTEIPEEKKDEIDKEAIAI</sequence>
<proteinExistence type="inferred from homology"/>
<dbReference type="EMBL" id="JAEMHL010000015">
    <property type="protein sequence ID" value="MBJ6752398.1"/>
    <property type="molecule type" value="Genomic_DNA"/>
</dbReference>
<dbReference type="CDD" id="cd05403">
    <property type="entry name" value="NT_KNTase_like"/>
    <property type="match status" value="1"/>
</dbReference>
<feature type="region of interest" description="Disordered" evidence="10">
    <location>
        <begin position="49"/>
        <end position="77"/>
    </location>
</feature>
<dbReference type="RefSeq" id="WP_199390809.1">
    <property type="nucleotide sequence ID" value="NZ_JAEMHL010000015.1"/>
</dbReference>
<evidence type="ECO:0000313" key="13">
    <source>
        <dbReference type="Proteomes" id="UP000614714"/>
    </source>
</evidence>
<evidence type="ECO:0000256" key="9">
    <source>
        <dbReference type="ARBA" id="ARBA00038276"/>
    </source>
</evidence>
<dbReference type="PANTHER" id="PTHR33571">
    <property type="entry name" value="SSL8005 PROTEIN"/>
    <property type="match status" value="1"/>
</dbReference>
<accession>A0ABS0YJ94</accession>
<evidence type="ECO:0000256" key="7">
    <source>
        <dbReference type="ARBA" id="ARBA00022840"/>
    </source>
</evidence>
<dbReference type="SUPFAM" id="SSF81301">
    <property type="entry name" value="Nucleotidyltransferase"/>
    <property type="match status" value="1"/>
</dbReference>
<comment type="cofactor">
    <cofactor evidence="1">
        <name>Mg(2+)</name>
        <dbReference type="ChEBI" id="CHEBI:18420"/>
    </cofactor>
</comment>
<dbReference type="InterPro" id="IPR052038">
    <property type="entry name" value="Type-VII_TA_antitoxin"/>
</dbReference>
<keyword evidence="6" id="KW-0547">Nucleotide-binding</keyword>
<evidence type="ECO:0000256" key="10">
    <source>
        <dbReference type="SAM" id="MobiDB-lite"/>
    </source>
</evidence>
<protein>
    <submittedName>
        <fullName evidence="12">Nucleotidyltransferase domain-containing protein</fullName>
    </submittedName>
</protein>
<dbReference type="PANTHER" id="PTHR33571:SF12">
    <property type="entry name" value="BSL3053 PROTEIN"/>
    <property type="match status" value="1"/>
</dbReference>
<evidence type="ECO:0000256" key="1">
    <source>
        <dbReference type="ARBA" id="ARBA00001946"/>
    </source>
</evidence>
<evidence type="ECO:0000256" key="8">
    <source>
        <dbReference type="ARBA" id="ARBA00022842"/>
    </source>
</evidence>
<comment type="caution">
    <text evidence="12">The sequence shown here is derived from an EMBL/GenBank/DDBJ whole genome shotgun (WGS) entry which is preliminary data.</text>
</comment>
<evidence type="ECO:0000256" key="4">
    <source>
        <dbReference type="ARBA" id="ARBA00022695"/>
    </source>
</evidence>
<keyword evidence="2" id="KW-1277">Toxin-antitoxin system</keyword>
<keyword evidence="7" id="KW-0067">ATP-binding</keyword>
<dbReference type="Proteomes" id="UP000614714">
    <property type="component" value="Unassembled WGS sequence"/>
</dbReference>
<organism evidence="12 13">
    <name type="scientific">Geomonas anaerohicana</name>
    <dbReference type="NCBI Taxonomy" id="2798583"/>
    <lineage>
        <taxon>Bacteria</taxon>
        <taxon>Pseudomonadati</taxon>
        <taxon>Thermodesulfobacteriota</taxon>
        <taxon>Desulfuromonadia</taxon>
        <taxon>Geobacterales</taxon>
        <taxon>Geobacteraceae</taxon>
        <taxon>Geomonas</taxon>
    </lineage>
</organism>
<keyword evidence="8" id="KW-0460">Magnesium</keyword>
<dbReference type="Pfam" id="PF01909">
    <property type="entry name" value="NTP_transf_2"/>
    <property type="match status" value="1"/>
</dbReference>
<evidence type="ECO:0000256" key="2">
    <source>
        <dbReference type="ARBA" id="ARBA00022649"/>
    </source>
</evidence>
<feature type="domain" description="Polymerase nucleotidyl transferase" evidence="11">
    <location>
        <begin position="92"/>
        <end position="168"/>
    </location>
</feature>
<keyword evidence="5" id="KW-0479">Metal-binding</keyword>
<dbReference type="Gene3D" id="3.30.460.10">
    <property type="entry name" value="Beta Polymerase, domain 2"/>
    <property type="match status" value="1"/>
</dbReference>
<comment type="similarity">
    <text evidence="9">Belongs to the MntA antitoxin family.</text>
</comment>
<name>A0ABS0YJ94_9BACT</name>
<evidence type="ECO:0000256" key="5">
    <source>
        <dbReference type="ARBA" id="ARBA00022723"/>
    </source>
</evidence>